<dbReference type="Gene3D" id="3.30.450.20">
    <property type="entry name" value="PAS domain"/>
    <property type="match status" value="2"/>
</dbReference>
<dbReference type="PROSITE" id="PS50109">
    <property type="entry name" value="HIS_KIN"/>
    <property type="match status" value="1"/>
</dbReference>
<keyword evidence="5" id="KW-0597">Phosphoprotein</keyword>
<dbReference type="Gene3D" id="3.30.565.10">
    <property type="entry name" value="Histidine kinase-like ATPase, C-terminal domain"/>
    <property type="match status" value="1"/>
</dbReference>
<dbReference type="Gene3D" id="1.10.287.130">
    <property type="match status" value="1"/>
</dbReference>
<keyword evidence="6" id="KW-0808">Transferase</keyword>
<dbReference type="InterPro" id="IPR005467">
    <property type="entry name" value="His_kinase_dom"/>
</dbReference>
<dbReference type="SUPFAM" id="SSF55890">
    <property type="entry name" value="Sporulation response regulatory protein Spo0B"/>
    <property type="match status" value="1"/>
</dbReference>
<keyword evidence="9 16" id="KW-0418">Kinase</keyword>
<dbReference type="PRINTS" id="PR00344">
    <property type="entry name" value="BCTRLSENSOR"/>
</dbReference>
<evidence type="ECO:0000256" key="1">
    <source>
        <dbReference type="ARBA" id="ARBA00000085"/>
    </source>
</evidence>
<feature type="domain" description="Histidine kinase" evidence="15">
    <location>
        <begin position="510"/>
        <end position="610"/>
    </location>
</feature>
<dbReference type="Pfam" id="PF14689">
    <property type="entry name" value="SPOB_a"/>
    <property type="match status" value="1"/>
</dbReference>
<dbReference type="InterPro" id="IPR029151">
    <property type="entry name" value="Sensor-like_sf"/>
</dbReference>
<sequence>MKRNLRSLMLRLQTKAYKTSSLIHDFLILYSHAFTSAPILLPPMTQHFALYHDLILTLAGLLCNDTIKYQEAVDSPQFVYSKLEDFTMRLFKHATVRTRIVSIFLLLTFLLLFVWMFLFARIEIQNVEQEYAQLSRQTANSLAFMPAMAEAIANDEPREAQEIIEQLRLQADNPIITAASQDGQYVYHPEEEKIGENVDDGQFTSAIVFGSFITEEDEGVFGPAMVTTAPIYESVGDGEQVVGAITVEYLYEDINAAVFDKLSRLAFVAIFGIAGSIGGALILGKNIRRDTLGMEPAKIAELYREREGMLDSVKEGVVAINKEQHVTLLNPAAQTTLDALHLTTDSTFIDVLGLSETLKNGDIVDDDERMHNGHVLIASRRPLYDGEQIVGAICSFRDKTDMKQLQETIVQVQGYSDGLRAQAHEFKNKLYVIMGLLQLGNNEEALELIEKETSVSAASMPLFHAIKDPGVQAILLGKMAKAAEKKVHLWVDENSSLERTAYPVSDVAIMLGNLLDNAIEAVILELTKEISVFITDMGNDIVIDVQDSGPGIDRDLLSEIFQKGSSYKGTGRGFGLSNVLQTAQKYGGDIDVSSPVEGGAVFSLFLPKHWE</sequence>
<dbReference type="InterPro" id="IPR036890">
    <property type="entry name" value="HATPase_C_sf"/>
</dbReference>
<comment type="subcellular location">
    <subcellularLocation>
        <location evidence="2">Cell membrane</location>
        <topology evidence="2">Multi-pass membrane protein</topology>
    </subcellularLocation>
</comment>
<comment type="catalytic activity">
    <reaction evidence="1">
        <text>ATP + protein L-histidine = ADP + protein N-phospho-L-histidine.</text>
        <dbReference type="EC" id="2.7.13.3"/>
    </reaction>
</comment>
<dbReference type="KEGG" id="rue:DT065_13965"/>
<protein>
    <recommendedName>
        <fullName evidence="3">histidine kinase</fullName>
        <ecNumber evidence="3">2.7.13.3</ecNumber>
    </recommendedName>
</protein>
<evidence type="ECO:0000256" key="12">
    <source>
        <dbReference type="ARBA" id="ARBA00023012"/>
    </source>
</evidence>
<dbReference type="GO" id="GO:0005524">
    <property type="term" value="F:ATP binding"/>
    <property type="evidence" value="ECO:0007669"/>
    <property type="project" value="UniProtKB-KW"/>
</dbReference>
<evidence type="ECO:0000256" key="3">
    <source>
        <dbReference type="ARBA" id="ARBA00012438"/>
    </source>
</evidence>
<evidence type="ECO:0000256" key="14">
    <source>
        <dbReference type="SAM" id="Phobius"/>
    </source>
</evidence>
<accession>A0A345C1B5</accession>
<evidence type="ECO:0000256" key="2">
    <source>
        <dbReference type="ARBA" id="ARBA00004651"/>
    </source>
</evidence>
<evidence type="ECO:0000313" key="17">
    <source>
        <dbReference type="Proteomes" id="UP000252100"/>
    </source>
</evidence>
<evidence type="ECO:0000256" key="4">
    <source>
        <dbReference type="ARBA" id="ARBA00022475"/>
    </source>
</evidence>
<keyword evidence="11 14" id="KW-1133">Transmembrane helix</keyword>
<dbReference type="InterPro" id="IPR039506">
    <property type="entry name" value="SPOB_a"/>
</dbReference>
<dbReference type="PANTHER" id="PTHR45436:SF15">
    <property type="entry name" value="SENSOR HISTIDINE KINASE CUSS"/>
    <property type="match status" value="1"/>
</dbReference>
<keyword evidence="13 14" id="KW-0472">Membrane</keyword>
<dbReference type="SUPFAM" id="SSF103190">
    <property type="entry name" value="Sensory domain-like"/>
    <property type="match status" value="1"/>
</dbReference>
<feature type="transmembrane region" description="Helical" evidence="14">
    <location>
        <begin position="265"/>
        <end position="284"/>
    </location>
</feature>
<organism evidence="16 17">
    <name type="scientific">Salicibibacter kimchii</name>
    <dbReference type="NCBI Taxonomy" id="2099786"/>
    <lineage>
        <taxon>Bacteria</taxon>
        <taxon>Bacillati</taxon>
        <taxon>Bacillota</taxon>
        <taxon>Bacilli</taxon>
        <taxon>Bacillales</taxon>
        <taxon>Bacillaceae</taxon>
        <taxon>Salicibibacter</taxon>
    </lineage>
</organism>
<evidence type="ECO:0000256" key="9">
    <source>
        <dbReference type="ARBA" id="ARBA00022777"/>
    </source>
</evidence>
<evidence type="ECO:0000259" key="15">
    <source>
        <dbReference type="PROSITE" id="PS50109"/>
    </source>
</evidence>
<dbReference type="InterPro" id="IPR004358">
    <property type="entry name" value="Sig_transdc_His_kin-like_C"/>
</dbReference>
<dbReference type="InterPro" id="IPR050428">
    <property type="entry name" value="TCS_sensor_his_kinase"/>
</dbReference>
<dbReference type="SUPFAM" id="SSF55874">
    <property type="entry name" value="ATPase domain of HSP90 chaperone/DNA topoisomerase II/histidine kinase"/>
    <property type="match status" value="1"/>
</dbReference>
<gene>
    <name evidence="16" type="ORF">DT065_13965</name>
</gene>
<keyword evidence="10" id="KW-0067">ATP-binding</keyword>
<evidence type="ECO:0000256" key="13">
    <source>
        <dbReference type="ARBA" id="ARBA00023136"/>
    </source>
</evidence>
<dbReference type="EC" id="2.7.13.3" evidence="3"/>
<evidence type="ECO:0000256" key="11">
    <source>
        <dbReference type="ARBA" id="ARBA00022989"/>
    </source>
</evidence>
<feature type="transmembrane region" description="Helical" evidence="14">
    <location>
        <begin position="21"/>
        <end position="41"/>
    </location>
</feature>
<reference evidence="16 17" key="1">
    <citation type="journal article" date="2018" name="J. Microbiol.">
        <title>Salicibibacter kimchii gen. nov., sp. nov., a moderately halophilic and alkalitolerant bacterium in the family Bacillaceae, isolated from kimchi.</title>
        <authorList>
            <person name="Jang J.Y."/>
            <person name="Oh Y.J."/>
            <person name="Lim S.K."/>
            <person name="Park H.K."/>
            <person name="Lee C."/>
            <person name="Kim J.Y."/>
            <person name="Lee M.A."/>
            <person name="Choi H.J."/>
        </authorList>
    </citation>
    <scope>NUCLEOTIDE SEQUENCE [LARGE SCALE GENOMIC DNA]</scope>
    <source>
        <strain evidence="16 17">NKC1-1</strain>
    </source>
</reference>
<dbReference type="InterPro" id="IPR003594">
    <property type="entry name" value="HATPase_dom"/>
</dbReference>
<dbReference type="GO" id="GO:0000155">
    <property type="term" value="F:phosphorelay sensor kinase activity"/>
    <property type="evidence" value="ECO:0007669"/>
    <property type="project" value="InterPro"/>
</dbReference>
<evidence type="ECO:0000256" key="10">
    <source>
        <dbReference type="ARBA" id="ARBA00022840"/>
    </source>
</evidence>
<keyword evidence="8" id="KW-0547">Nucleotide-binding</keyword>
<dbReference type="Pfam" id="PF02518">
    <property type="entry name" value="HATPase_c"/>
    <property type="match status" value="1"/>
</dbReference>
<evidence type="ECO:0000256" key="6">
    <source>
        <dbReference type="ARBA" id="ARBA00022679"/>
    </source>
</evidence>
<keyword evidence="12" id="KW-0902">Two-component regulatory system</keyword>
<evidence type="ECO:0000313" key="16">
    <source>
        <dbReference type="EMBL" id="AXF56996.1"/>
    </source>
</evidence>
<feature type="transmembrane region" description="Helical" evidence="14">
    <location>
        <begin position="100"/>
        <end position="120"/>
    </location>
</feature>
<proteinExistence type="predicted"/>
<dbReference type="Proteomes" id="UP000252100">
    <property type="component" value="Chromosome"/>
</dbReference>
<evidence type="ECO:0000256" key="5">
    <source>
        <dbReference type="ARBA" id="ARBA00022553"/>
    </source>
</evidence>
<dbReference type="InterPro" id="IPR016120">
    <property type="entry name" value="Sig_transdc_His_kin_SpoOB"/>
</dbReference>
<keyword evidence="7 14" id="KW-0812">Transmembrane</keyword>
<keyword evidence="17" id="KW-1185">Reference proteome</keyword>
<dbReference type="AlphaFoldDB" id="A0A345C1B5"/>
<keyword evidence="4" id="KW-1003">Cell membrane</keyword>
<dbReference type="SMART" id="SM00387">
    <property type="entry name" value="HATPase_c"/>
    <property type="match status" value="1"/>
</dbReference>
<evidence type="ECO:0000256" key="8">
    <source>
        <dbReference type="ARBA" id="ARBA00022741"/>
    </source>
</evidence>
<dbReference type="PANTHER" id="PTHR45436">
    <property type="entry name" value="SENSOR HISTIDINE KINASE YKOH"/>
    <property type="match status" value="1"/>
</dbReference>
<evidence type="ECO:0000256" key="7">
    <source>
        <dbReference type="ARBA" id="ARBA00022692"/>
    </source>
</evidence>
<dbReference type="EMBL" id="CP031092">
    <property type="protein sequence ID" value="AXF56996.1"/>
    <property type="molecule type" value="Genomic_DNA"/>
</dbReference>
<name>A0A345C1B5_9BACI</name>
<dbReference type="GO" id="GO:0005886">
    <property type="term" value="C:plasma membrane"/>
    <property type="evidence" value="ECO:0007669"/>
    <property type="project" value="UniProtKB-SubCell"/>
</dbReference>